<keyword evidence="3" id="KW-0862">Zinc</keyword>
<keyword evidence="2" id="KW-0863">Zinc-finger</keyword>
<gene>
    <name evidence="5" type="ORF">RN001_007674</name>
</gene>
<evidence type="ECO:0000313" key="5">
    <source>
        <dbReference type="EMBL" id="KAK4879528.1"/>
    </source>
</evidence>
<dbReference type="Gene3D" id="2.20.25.240">
    <property type="match status" value="1"/>
</dbReference>
<name>A0AAN7QIG6_9COLE</name>
<dbReference type="AlphaFoldDB" id="A0AAN7QIG6"/>
<evidence type="ECO:0000256" key="3">
    <source>
        <dbReference type="ARBA" id="ARBA00022833"/>
    </source>
</evidence>
<evidence type="ECO:0000256" key="2">
    <source>
        <dbReference type="ARBA" id="ARBA00022771"/>
    </source>
</evidence>
<dbReference type="Proteomes" id="UP001353858">
    <property type="component" value="Unassembled WGS sequence"/>
</dbReference>
<keyword evidence="6" id="KW-1185">Reference proteome</keyword>
<evidence type="ECO:0000256" key="1">
    <source>
        <dbReference type="ARBA" id="ARBA00022723"/>
    </source>
</evidence>
<comment type="caution">
    <text evidence="5">The sequence shown here is derived from an EMBL/GenBank/DDBJ whole genome shotgun (WGS) entry which is preliminary data.</text>
</comment>
<keyword evidence="1" id="KW-0479">Metal-binding</keyword>
<proteinExistence type="predicted"/>
<reference evidence="6" key="1">
    <citation type="submission" date="2023-01" db="EMBL/GenBank/DDBJ databases">
        <title>Key to firefly adult light organ development and bioluminescence: homeobox transcription factors regulate luciferase expression and transportation to peroxisome.</title>
        <authorList>
            <person name="Fu X."/>
        </authorList>
    </citation>
    <scope>NUCLEOTIDE SEQUENCE [LARGE SCALE GENOMIC DNA]</scope>
</reference>
<dbReference type="Pfam" id="PF04500">
    <property type="entry name" value="FLYWCH"/>
    <property type="match status" value="1"/>
</dbReference>
<feature type="domain" description="FLYWCH-type" evidence="4">
    <location>
        <begin position="7"/>
        <end position="56"/>
    </location>
</feature>
<dbReference type="EMBL" id="JARPUR010000003">
    <property type="protein sequence ID" value="KAK4879528.1"/>
    <property type="molecule type" value="Genomic_DNA"/>
</dbReference>
<evidence type="ECO:0000313" key="6">
    <source>
        <dbReference type="Proteomes" id="UP001353858"/>
    </source>
</evidence>
<dbReference type="GO" id="GO:0008270">
    <property type="term" value="F:zinc ion binding"/>
    <property type="evidence" value="ECO:0007669"/>
    <property type="project" value="UniProtKB-KW"/>
</dbReference>
<evidence type="ECO:0000259" key="4">
    <source>
        <dbReference type="Pfam" id="PF04500"/>
    </source>
</evidence>
<organism evidence="5 6">
    <name type="scientific">Aquatica leii</name>
    <dbReference type="NCBI Taxonomy" id="1421715"/>
    <lineage>
        <taxon>Eukaryota</taxon>
        <taxon>Metazoa</taxon>
        <taxon>Ecdysozoa</taxon>
        <taxon>Arthropoda</taxon>
        <taxon>Hexapoda</taxon>
        <taxon>Insecta</taxon>
        <taxon>Pterygota</taxon>
        <taxon>Neoptera</taxon>
        <taxon>Endopterygota</taxon>
        <taxon>Coleoptera</taxon>
        <taxon>Polyphaga</taxon>
        <taxon>Elateriformia</taxon>
        <taxon>Elateroidea</taxon>
        <taxon>Lampyridae</taxon>
        <taxon>Luciolinae</taxon>
        <taxon>Aquatica</taxon>
    </lineage>
</organism>
<protein>
    <recommendedName>
        <fullName evidence="4">FLYWCH-type domain-containing protein</fullName>
    </recommendedName>
</protein>
<dbReference type="InterPro" id="IPR007588">
    <property type="entry name" value="Znf_FLYWCH"/>
</dbReference>
<sequence length="241" mass="27616">MDNAMLSKRGKLKFSHNGSLYVCDTVSKNDESVKFWRCEQKERCKARVHTRNKTVRKEINLRSHDSSAVIVEVAQFLTNVKKRAAETMERAIQVINECVANTTQACHGKSPNNCTLIKVVRRKRNKIQAALPNPIRLEDLILSEQYKIYERPPGLVKNFLLADSEGANKILIFGRESWLEDLRAETTWYADGTFSIAPPLFTQVYNIMAVRNNRVHPILYALLPDKLRATYAKFATYINSL</sequence>
<accession>A0AAN7QIG6</accession>